<gene>
    <name evidence="2" type="ORF">NN4_71830</name>
</gene>
<evidence type="ECO:0000256" key="1">
    <source>
        <dbReference type="SAM" id="MobiDB-lite"/>
    </source>
</evidence>
<accession>A0A511MQ02</accession>
<protein>
    <submittedName>
        <fullName evidence="2">Uncharacterized protein</fullName>
    </submittedName>
</protein>
<reference evidence="2 3" key="1">
    <citation type="submission" date="2019-07" db="EMBL/GenBank/DDBJ databases">
        <title>Whole genome shotgun sequence of Nocardia ninae NBRC 108245.</title>
        <authorList>
            <person name="Hosoyama A."/>
            <person name="Uohara A."/>
            <person name="Ohji S."/>
            <person name="Ichikawa N."/>
        </authorList>
    </citation>
    <scope>NUCLEOTIDE SEQUENCE [LARGE SCALE GENOMIC DNA]</scope>
    <source>
        <strain evidence="2 3">NBRC 108245</strain>
    </source>
</reference>
<name>A0A511MQ02_9NOCA</name>
<dbReference type="EMBL" id="BJXA01000074">
    <property type="protein sequence ID" value="GEM42664.1"/>
    <property type="molecule type" value="Genomic_DNA"/>
</dbReference>
<keyword evidence="3" id="KW-1185">Reference proteome</keyword>
<proteinExistence type="predicted"/>
<organism evidence="2 3">
    <name type="scientific">Nocardia ninae NBRC 108245</name>
    <dbReference type="NCBI Taxonomy" id="1210091"/>
    <lineage>
        <taxon>Bacteria</taxon>
        <taxon>Bacillati</taxon>
        <taxon>Actinomycetota</taxon>
        <taxon>Actinomycetes</taxon>
        <taxon>Mycobacteriales</taxon>
        <taxon>Nocardiaceae</taxon>
        <taxon>Nocardia</taxon>
    </lineage>
</organism>
<dbReference type="Proteomes" id="UP000321424">
    <property type="component" value="Unassembled WGS sequence"/>
</dbReference>
<evidence type="ECO:0000313" key="2">
    <source>
        <dbReference type="EMBL" id="GEM42664.1"/>
    </source>
</evidence>
<feature type="region of interest" description="Disordered" evidence="1">
    <location>
        <begin position="1"/>
        <end position="29"/>
    </location>
</feature>
<evidence type="ECO:0000313" key="3">
    <source>
        <dbReference type="Proteomes" id="UP000321424"/>
    </source>
</evidence>
<dbReference type="AlphaFoldDB" id="A0A511MQ02"/>
<comment type="caution">
    <text evidence="2">The sequence shown here is derived from an EMBL/GenBank/DDBJ whole genome shotgun (WGS) entry which is preliminary data.</text>
</comment>
<sequence>MIPTAAATRYTPNPAATPPSDTNPARRPCDTVRETRYIMFGPGVSTNPNATTATPNTAAISITQSIVTHRCRRVSVHFEVAGPVIGGGL</sequence>